<accession>A0A939NKR0</accession>
<keyword evidence="5" id="KW-0444">Lipid biosynthesis</keyword>
<dbReference type="GO" id="GO:0012505">
    <property type="term" value="C:endomembrane system"/>
    <property type="evidence" value="ECO:0007669"/>
    <property type="project" value="UniProtKB-SubCell"/>
</dbReference>
<evidence type="ECO:0000259" key="8">
    <source>
        <dbReference type="Pfam" id="PF01553"/>
    </source>
</evidence>
<comment type="pathway">
    <text evidence="2">Phospholipid metabolism; CDP-diacylglycerol biosynthesis; CDP-diacylglycerol from sn-glycerol 3-phosphate: step 1/3.</text>
</comment>
<evidence type="ECO:0000256" key="5">
    <source>
        <dbReference type="ARBA" id="ARBA00023209"/>
    </source>
</evidence>
<dbReference type="InterPro" id="IPR002123">
    <property type="entry name" value="Plipid/glycerol_acylTrfase"/>
</dbReference>
<evidence type="ECO:0000256" key="3">
    <source>
        <dbReference type="ARBA" id="ARBA00013113"/>
    </source>
</evidence>
<evidence type="ECO:0000256" key="7">
    <source>
        <dbReference type="ARBA" id="ARBA00048427"/>
    </source>
</evidence>
<dbReference type="GO" id="GO:0006631">
    <property type="term" value="P:fatty acid metabolic process"/>
    <property type="evidence" value="ECO:0007669"/>
    <property type="project" value="TreeGrafter"/>
</dbReference>
<comment type="subcellular location">
    <subcellularLocation>
        <location evidence="1">Endomembrane system</location>
        <topology evidence="1">Peripheral membrane protein</topology>
    </subcellularLocation>
</comment>
<keyword evidence="5" id="KW-0594">Phospholipid biosynthesis</keyword>
<sequence>MPPGINLNFWPAGLIFRRPGAFFIRRTFKGNKLYSTVFHEYLGELFTRGYSVEYFVEGGCPAPGVCWSRRPAPLSMTIRAMLRGGTRPITLVPIYIGAAST</sequence>
<evidence type="ECO:0000256" key="4">
    <source>
        <dbReference type="ARBA" id="ARBA00013432"/>
    </source>
</evidence>
<protein>
    <recommendedName>
        <fullName evidence="4">Glycerol-3-phosphate acyltransferase</fullName>
        <ecNumber evidence="3">2.3.1.15</ecNumber>
    </recommendedName>
</protein>
<proteinExistence type="predicted"/>
<dbReference type="EMBL" id="JAGETR010000167">
    <property type="protein sequence ID" value="MBO2007293.1"/>
    <property type="molecule type" value="Genomic_DNA"/>
</dbReference>
<evidence type="ECO:0000256" key="2">
    <source>
        <dbReference type="ARBA" id="ARBA00004765"/>
    </source>
</evidence>
<evidence type="ECO:0000256" key="1">
    <source>
        <dbReference type="ARBA" id="ARBA00004184"/>
    </source>
</evidence>
<dbReference type="PANTHER" id="PTHR12563">
    <property type="entry name" value="GLYCEROL-3-PHOSPHATE ACYLTRANSFERASE"/>
    <property type="match status" value="1"/>
</dbReference>
<keyword evidence="9" id="KW-0012">Acyltransferase</keyword>
<evidence type="ECO:0000256" key="6">
    <source>
        <dbReference type="ARBA" id="ARBA00023264"/>
    </source>
</evidence>
<dbReference type="GO" id="GO:0004366">
    <property type="term" value="F:glycerol-3-phosphate O-acyltransferase activity"/>
    <property type="evidence" value="ECO:0007669"/>
    <property type="project" value="UniProtKB-EC"/>
</dbReference>
<reference evidence="9" key="1">
    <citation type="submission" date="2021-03" db="EMBL/GenBank/DDBJ databases">
        <title>Molecular epidemiology and mechanisms of colistin and carbapenem resistance in Enterobacteriaceae from clinical isolates, the environment and porcine samples in Pretoria, South Africa.</title>
        <authorList>
            <person name="Bogoshi D."/>
            <person name="Mbelle N.M."/>
            <person name="Naidoo V."/>
            <person name="Osei Sekyere J."/>
        </authorList>
    </citation>
    <scope>NUCLEOTIDE SEQUENCE</scope>
    <source>
        <strain evidence="9">C080</strain>
    </source>
</reference>
<dbReference type="InterPro" id="IPR022284">
    <property type="entry name" value="GPAT/DHAPAT"/>
</dbReference>
<feature type="domain" description="Phospholipid/glycerol acyltransferase" evidence="8">
    <location>
        <begin position="7"/>
        <end position="96"/>
    </location>
</feature>
<keyword evidence="9" id="KW-0808">Transferase</keyword>
<keyword evidence="6" id="KW-1208">Phospholipid metabolism</keyword>
<name>A0A939NKR0_SERMA</name>
<comment type="catalytic activity">
    <reaction evidence="7">
        <text>sn-glycerol 3-phosphate + an acyl-CoA = a 1-acyl-sn-glycero-3-phosphate + CoA</text>
        <dbReference type="Rhea" id="RHEA:15325"/>
        <dbReference type="ChEBI" id="CHEBI:57287"/>
        <dbReference type="ChEBI" id="CHEBI:57597"/>
        <dbReference type="ChEBI" id="CHEBI:57970"/>
        <dbReference type="ChEBI" id="CHEBI:58342"/>
        <dbReference type="EC" id="2.3.1.15"/>
    </reaction>
</comment>
<evidence type="ECO:0000313" key="9">
    <source>
        <dbReference type="EMBL" id="MBO2007293.1"/>
    </source>
</evidence>
<dbReference type="EC" id="2.3.1.15" evidence="3"/>
<dbReference type="GO" id="GO:0008654">
    <property type="term" value="P:phospholipid biosynthetic process"/>
    <property type="evidence" value="ECO:0007669"/>
    <property type="project" value="UniProtKB-KW"/>
</dbReference>
<organism evidence="9">
    <name type="scientific">Serratia marcescens</name>
    <dbReference type="NCBI Taxonomy" id="615"/>
    <lineage>
        <taxon>Bacteria</taxon>
        <taxon>Pseudomonadati</taxon>
        <taxon>Pseudomonadota</taxon>
        <taxon>Gammaproteobacteria</taxon>
        <taxon>Enterobacterales</taxon>
        <taxon>Yersiniaceae</taxon>
        <taxon>Serratia</taxon>
    </lineage>
</organism>
<dbReference type="AlphaFoldDB" id="A0A939NKR0"/>
<gene>
    <name evidence="9" type="ORF">J4732_19790</name>
</gene>
<dbReference type="PANTHER" id="PTHR12563:SF17">
    <property type="entry name" value="DIHYDROXYACETONE PHOSPHATE ACYLTRANSFERASE"/>
    <property type="match status" value="1"/>
</dbReference>
<keyword evidence="5" id="KW-0443">Lipid metabolism</keyword>
<dbReference type="Pfam" id="PF01553">
    <property type="entry name" value="Acyltransferase"/>
    <property type="match status" value="1"/>
</dbReference>
<comment type="caution">
    <text evidence="9">The sequence shown here is derived from an EMBL/GenBank/DDBJ whole genome shotgun (WGS) entry which is preliminary data.</text>
</comment>